<dbReference type="InParanoid" id="M4D1K7"/>
<evidence type="ECO:0008006" key="4">
    <source>
        <dbReference type="Google" id="ProtNLM"/>
    </source>
</evidence>
<dbReference type="eggNOG" id="KOG0987">
    <property type="taxonomic scope" value="Eukaryota"/>
</dbReference>
<proteinExistence type="predicted"/>
<sequence>MDEVTIVANLIPSEIFRFRSVDQLMALANTNVELPGLSSAFSLATYNDDTQTTQRLLINIRLDKESTVCVSVYDSLAEILHMRLEAGVVHLKVMVATNINPKFMGGELLSAYAKPQLFLWKLQTYGVTSHVPSVRRSSSEEFISSHALHVEILMGEGEDTALIVVFDSAMTKLTCVRAAEVVNPMGQGDQDPADYEFPQLLQDIVGNTYIFHLKLNEANFSSHHKSFTVARIFDHNERISGPTFAPHGGGNNHDDDMHGSNCASCKYHLGDSSTGGNPPEAGDEPIETSDAVQPTSNTEQKESIVENVDDPHGSPTENKSKKC</sequence>
<evidence type="ECO:0000313" key="2">
    <source>
        <dbReference type="EnsemblPlants" id="Bra010357.1-P"/>
    </source>
</evidence>
<feature type="region of interest" description="Disordered" evidence="1">
    <location>
        <begin position="271"/>
        <end position="323"/>
    </location>
</feature>
<dbReference type="Proteomes" id="UP000011750">
    <property type="component" value="Chromosome A08"/>
</dbReference>
<name>M4D1K7_BRACM</name>
<reference evidence="2 3" key="1">
    <citation type="journal article" date="2011" name="Nat. Genet.">
        <title>The genome of the mesopolyploid crop species Brassica rapa.</title>
        <authorList>
            <consortium name="Brassica rapa Genome Sequencing Project Consortium"/>
            <person name="Wang X."/>
            <person name="Wang H."/>
            <person name="Wang J."/>
            <person name="Sun R."/>
            <person name="Wu J."/>
            <person name="Liu S."/>
            <person name="Bai Y."/>
            <person name="Mun J.H."/>
            <person name="Bancroft I."/>
            <person name="Cheng F."/>
            <person name="Huang S."/>
            <person name="Li X."/>
            <person name="Hua W."/>
            <person name="Wang J."/>
            <person name="Wang X."/>
            <person name="Freeling M."/>
            <person name="Pires J.C."/>
            <person name="Paterson A.H."/>
            <person name="Chalhoub B."/>
            <person name="Wang B."/>
            <person name="Hayward A."/>
            <person name="Sharpe A.G."/>
            <person name="Park B.S."/>
            <person name="Weisshaar B."/>
            <person name="Liu B."/>
            <person name="Li B."/>
            <person name="Liu B."/>
            <person name="Tong C."/>
            <person name="Song C."/>
            <person name="Duran C."/>
            <person name="Peng C."/>
            <person name="Geng C."/>
            <person name="Koh C."/>
            <person name="Lin C."/>
            <person name="Edwards D."/>
            <person name="Mu D."/>
            <person name="Shen D."/>
            <person name="Soumpourou E."/>
            <person name="Li F."/>
            <person name="Fraser F."/>
            <person name="Conant G."/>
            <person name="Lassalle G."/>
            <person name="King G.J."/>
            <person name="Bonnema G."/>
            <person name="Tang H."/>
            <person name="Wang H."/>
            <person name="Belcram H."/>
            <person name="Zhou H."/>
            <person name="Hirakawa H."/>
            <person name="Abe H."/>
            <person name="Guo H."/>
            <person name="Wang H."/>
            <person name="Jin H."/>
            <person name="Parkin I.A."/>
            <person name="Batley J."/>
            <person name="Kim J.S."/>
            <person name="Just J."/>
            <person name="Li J."/>
            <person name="Xu J."/>
            <person name="Deng J."/>
            <person name="Kim J.A."/>
            <person name="Li J."/>
            <person name="Yu J."/>
            <person name="Meng J."/>
            <person name="Wang J."/>
            <person name="Min J."/>
            <person name="Poulain J."/>
            <person name="Wang J."/>
            <person name="Hatakeyama K."/>
            <person name="Wu K."/>
            <person name="Wang L."/>
            <person name="Fang L."/>
            <person name="Trick M."/>
            <person name="Links M.G."/>
            <person name="Zhao M."/>
            <person name="Jin M."/>
            <person name="Ramchiary N."/>
            <person name="Drou N."/>
            <person name="Berkman P.J."/>
            <person name="Cai Q."/>
            <person name="Huang Q."/>
            <person name="Li R."/>
            <person name="Tabata S."/>
            <person name="Cheng S."/>
            <person name="Zhang S."/>
            <person name="Zhang S."/>
            <person name="Huang S."/>
            <person name="Sato S."/>
            <person name="Sun S."/>
            <person name="Kwon S.J."/>
            <person name="Choi S.R."/>
            <person name="Lee T.H."/>
            <person name="Fan W."/>
            <person name="Zhao X."/>
            <person name="Tan X."/>
            <person name="Xu X."/>
            <person name="Wang Y."/>
            <person name="Qiu Y."/>
            <person name="Yin Y."/>
            <person name="Li Y."/>
            <person name="Du Y."/>
            <person name="Liao Y."/>
            <person name="Lim Y."/>
            <person name="Narusaka Y."/>
            <person name="Wang Y."/>
            <person name="Wang Z."/>
            <person name="Li Z."/>
            <person name="Wang Z."/>
            <person name="Xiong Z."/>
            <person name="Zhang Z."/>
        </authorList>
    </citation>
    <scope>NUCLEOTIDE SEQUENCE [LARGE SCALE GENOMIC DNA]</scope>
    <source>
        <strain evidence="2 3">cv. Chiifu-401-42</strain>
    </source>
</reference>
<reference evidence="2 3" key="2">
    <citation type="journal article" date="2018" name="Hortic Res">
        <title>Improved Brassica rapa reference genome by single-molecule sequencing and chromosome conformation capture technologies.</title>
        <authorList>
            <person name="Zhang L."/>
            <person name="Cai X."/>
            <person name="Wu J."/>
            <person name="Liu M."/>
            <person name="Grob S."/>
            <person name="Cheng F."/>
            <person name="Liang J."/>
            <person name="Cai C."/>
            <person name="Liu Z."/>
            <person name="Liu B."/>
            <person name="Wang F."/>
            <person name="Li S."/>
            <person name="Liu F."/>
            <person name="Li X."/>
            <person name="Cheng L."/>
            <person name="Yang W."/>
            <person name="Li M.H."/>
            <person name="Grossniklaus U."/>
            <person name="Zheng H."/>
            <person name="Wang X."/>
        </authorList>
    </citation>
    <scope>NUCLEOTIDE SEQUENCE [LARGE SCALE GENOMIC DNA]</scope>
    <source>
        <strain evidence="2 3">cv. Chiifu-401-42</strain>
    </source>
</reference>
<accession>M4D1K7</accession>
<evidence type="ECO:0000256" key="1">
    <source>
        <dbReference type="SAM" id="MobiDB-lite"/>
    </source>
</evidence>
<protein>
    <recommendedName>
        <fullName evidence="4">Replication factor A C-terminal domain-containing protein</fullName>
    </recommendedName>
</protein>
<dbReference type="OMA" id="SNCASCK"/>
<dbReference type="AlphaFoldDB" id="M4D1K7"/>
<evidence type="ECO:0000313" key="3">
    <source>
        <dbReference type="Proteomes" id="UP000011750"/>
    </source>
</evidence>
<dbReference type="Gramene" id="Bra010357.1">
    <property type="protein sequence ID" value="Bra010357.1-P"/>
    <property type="gene ID" value="Bra010357"/>
</dbReference>
<feature type="compositionally biased region" description="Basic and acidic residues" evidence="1">
    <location>
        <begin position="299"/>
        <end position="323"/>
    </location>
</feature>
<organism evidence="2 3">
    <name type="scientific">Brassica campestris</name>
    <name type="common">Field mustard</name>
    <dbReference type="NCBI Taxonomy" id="3711"/>
    <lineage>
        <taxon>Eukaryota</taxon>
        <taxon>Viridiplantae</taxon>
        <taxon>Streptophyta</taxon>
        <taxon>Embryophyta</taxon>
        <taxon>Tracheophyta</taxon>
        <taxon>Spermatophyta</taxon>
        <taxon>Magnoliopsida</taxon>
        <taxon>eudicotyledons</taxon>
        <taxon>Gunneridae</taxon>
        <taxon>Pentapetalae</taxon>
        <taxon>rosids</taxon>
        <taxon>malvids</taxon>
        <taxon>Brassicales</taxon>
        <taxon>Brassicaceae</taxon>
        <taxon>Brassiceae</taxon>
        <taxon>Brassica</taxon>
    </lineage>
</organism>
<reference evidence="2" key="3">
    <citation type="submission" date="2023-03" db="UniProtKB">
        <authorList>
            <consortium name="EnsemblPlants"/>
        </authorList>
    </citation>
    <scope>IDENTIFICATION</scope>
    <source>
        <strain evidence="2">cv. Chiifu-401-42</strain>
    </source>
</reference>
<dbReference type="HOGENOM" id="CLU_861532_0_0_1"/>
<dbReference type="Gene3D" id="2.40.50.140">
    <property type="entry name" value="Nucleic acid-binding proteins"/>
    <property type="match status" value="1"/>
</dbReference>
<keyword evidence="3" id="KW-1185">Reference proteome</keyword>
<dbReference type="InterPro" id="IPR012340">
    <property type="entry name" value="NA-bd_OB-fold"/>
</dbReference>
<dbReference type="EnsemblPlants" id="Bra010357.1">
    <property type="protein sequence ID" value="Bra010357.1-P"/>
    <property type="gene ID" value="Bra010357"/>
</dbReference>